<comment type="caution">
    <text evidence="2">The sequence shown here is derived from an EMBL/GenBank/DDBJ whole genome shotgun (WGS) entry which is preliminary data.</text>
</comment>
<sequence length="135" mass="14837">MIRPKRNISGHRIPLTPSSEPAKTHHSDGELQDPSSIPVGITKEPANQFDALDEATGREKLKRHRLEVAGRVWIPDLWGQEKLMKDWIDCSAFNASLVPAGILSARAALVEERQQANSGGLRLKDKAKTPPGSEN</sequence>
<proteinExistence type="predicted"/>
<dbReference type="GO" id="GO:0009785">
    <property type="term" value="P:blue light signaling pathway"/>
    <property type="evidence" value="ECO:0007669"/>
    <property type="project" value="InterPro"/>
</dbReference>
<dbReference type="InParanoid" id="A0A200QHQ0"/>
<keyword evidence="3" id="KW-1185">Reference proteome</keyword>
<evidence type="ECO:0008006" key="4">
    <source>
        <dbReference type="Google" id="ProtNLM"/>
    </source>
</evidence>
<feature type="region of interest" description="Disordered" evidence="1">
    <location>
        <begin position="114"/>
        <end position="135"/>
    </location>
</feature>
<dbReference type="OrthoDB" id="672067at2759"/>
<evidence type="ECO:0000256" key="1">
    <source>
        <dbReference type="SAM" id="MobiDB-lite"/>
    </source>
</evidence>
<dbReference type="FunCoup" id="A0A200QHQ0">
    <property type="interactions" value="40"/>
</dbReference>
<protein>
    <recommendedName>
        <fullName evidence="4">Protein BIC1</fullName>
    </recommendedName>
</protein>
<dbReference type="InterPro" id="IPR040374">
    <property type="entry name" value="BIC"/>
</dbReference>
<organism evidence="2 3">
    <name type="scientific">Macleaya cordata</name>
    <name type="common">Five-seeded plume-poppy</name>
    <name type="synonym">Bocconia cordata</name>
    <dbReference type="NCBI Taxonomy" id="56857"/>
    <lineage>
        <taxon>Eukaryota</taxon>
        <taxon>Viridiplantae</taxon>
        <taxon>Streptophyta</taxon>
        <taxon>Embryophyta</taxon>
        <taxon>Tracheophyta</taxon>
        <taxon>Spermatophyta</taxon>
        <taxon>Magnoliopsida</taxon>
        <taxon>Ranunculales</taxon>
        <taxon>Papaveraceae</taxon>
        <taxon>Papaveroideae</taxon>
        <taxon>Macleaya</taxon>
    </lineage>
</organism>
<dbReference type="PANTHER" id="PTHR34207:SF2">
    <property type="entry name" value="PROTEIN BIC1"/>
    <property type="match status" value="1"/>
</dbReference>
<dbReference type="CDD" id="cd22645">
    <property type="entry name" value="BIC1_CID"/>
    <property type="match status" value="1"/>
</dbReference>
<reference evidence="2 3" key="1">
    <citation type="journal article" date="2017" name="Mol. Plant">
        <title>The Genome of Medicinal Plant Macleaya cordata Provides New Insights into Benzylisoquinoline Alkaloids Metabolism.</title>
        <authorList>
            <person name="Liu X."/>
            <person name="Liu Y."/>
            <person name="Huang P."/>
            <person name="Ma Y."/>
            <person name="Qing Z."/>
            <person name="Tang Q."/>
            <person name="Cao H."/>
            <person name="Cheng P."/>
            <person name="Zheng Y."/>
            <person name="Yuan Z."/>
            <person name="Zhou Y."/>
            <person name="Liu J."/>
            <person name="Tang Z."/>
            <person name="Zhuo Y."/>
            <person name="Zhang Y."/>
            <person name="Yu L."/>
            <person name="Huang J."/>
            <person name="Yang P."/>
            <person name="Peng Q."/>
            <person name="Zhang J."/>
            <person name="Jiang W."/>
            <person name="Zhang Z."/>
            <person name="Lin K."/>
            <person name="Ro D.K."/>
            <person name="Chen X."/>
            <person name="Xiong X."/>
            <person name="Shang Y."/>
            <person name="Huang S."/>
            <person name="Zeng J."/>
        </authorList>
    </citation>
    <scope>NUCLEOTIDE SEQUENCE [LARGE SCALE GENOMIC DNA]</scope>
    <source>
        <strain evidence="3">cv. BLH2017</strain>
        <tissue evidence="2">Root</tissue>
    </source>
</reference>
<feature type="region of interest" description="Disordered" evidence="1">
    <location>
        <begin position="1"/>
        <end position="44"/>
    </location>
</feature>
<accession>A0A200QHQ0</accession>
<dbReference type="PANTHER" id="PTHR34207">
    <property type="entry name" value="PROTEIN BIC1"/>
    <property type="match status" value="1"/>
</dbReference>
<dbReference type="STRING" id="56857.A0A200QHQ0"/>
<dbReference type="Proteomes" id="UP000195402">
    <property type="component" value="Unassembled WGS sequence"/>
</dbReference>
<evidence type="ECO:0000313" key="2">
    <source>
        <dbReference type="EMBL" id="OVA09984.1"/>
    </source>
</evidence>
<gene>
    <name evidence="2" type="ORF">BVC80_1751g151</name>
</gene>
<dbReference type="OMA" id="KLMKDWI"/>
<evidence type="ECO:0000313" key="3">
    <source>
        <dbReference type="Proteomes" id="UP000195402"/>
    </source>
</evidence>
<dbReference type="EMBL" id="MVGT01002043">
    <property type="protein sequence ID" value="OVA09984.1"/>
    <property type="molecule type" value="Genomic_DNA"/>
</dbReference>
<name>A0A200QHQ0_MACCD</name>
<dbReference type="AlphaFoldDB" id="A0A200QHQ0"/>